<dbReference type="GO" id="GO:0016651">
    <property type="term" value="F:oxidoreductase activity, acting on NAD(P)H"/>
    <property type="evidence" value="ECO:0007669"/>
    <property type="project" value="InterPro"/>
</dbReference>
<dbReference type="Gene3D" id="3.40.50.720">
    <property type="entry name" value="NAD(P)-binding Rossmann-like Domain"/>
    <property type="match status" value="1"/>
</dbReference>
<accession>G9MPV6</accession>
<evidence type="ECO:0000256" key="2">
    <source>
        <dbReference type="ARBA" id="ARBA00023002"/>
    </source>
</evidence>
<protein>
    <recommendedName>
        <fullName evidence="3">Enoyl reductase (ER) domain-containing protein</fullName>
    </recommendedName>
</protein>
<dbReference type="STRING" id="413071.G9MPV6"/>
<evidence type="ECO:0000256" key="1">
    <source>
        <dbReference type="ARBA" id="ARBA00008072"/>
    </source>
</evidence>
<dbReference type="SUPFAM" id="SSF50129">
    <property type="entry name" value="GroES-like"/>
    <property type="match status" value="1"/>
</dbReference>
<dbReference type="InterPro" id="IPR011032">
    <property type="entry name" value="GroES-like_sf"/>
</dbReference>
<dbReference type="OrthoDB" id="3233595at2759"/>
<dbReference type="VEuPathDB" id="FungiDB:TRIVIDRAFT_221156"/>
<reference evidence="4 5" key="1">
    <citation type="journal article" date="2011" name="Genome Biol.">
        <title>Comparative genome sequence analysis underscores mycoparasitism as the ancestral life style of Trichoderma.</title>
        <authorList>
            <person name="Kubicek C.P."/>
            <person name="Herrera-Estrella A."/>
            <person name="Seidl-Seiboth V."/>
            <person name="Martinez D.A."/>
            <person name="Druzhinina I.S."/>
            <person name="Thon M."/>
            <person name="Zeilinger S."/>
            <person name="Casas-Flores S."/>
            <person name="Horwitz B.A."/>
            <person name="Mukherjee P.K."/>
            <person name="Mukherjee M."/>
            <person name="Kredics L."/>
            <person name="Alcaraz L.D."/>
            <person name="Aerts A."/>
            <person name="Antal Z."/>
            <person name="Atanasova L."/>
            <person name="Cervantes-Badillo M.G."/>
            <person name="Challacombe J."/>
            <person name="Chertkov O."/>
            <person name="McCluskey K."/>
            <person name="Coulpier F."/>
            <person name="Deshpande N."/>
            <person name="von Doehren H."/>
            <person name="Ebbole D.J."/>
            <person name="Esquivel-Naranjo E.U."/>
            <person name="Fekete E."/>
            <person name="Flipphi M."/>
            <person name="Glaser F."/>
            <person name="Gomez-Rodriguez E.Y."/>
            <person name="Gruber S."/>
            <person name="Han C."/>
            <person name="Henrissat B."/>
            <person name="Hermosa R."/>
            <person name="Hernandez-Onate M."/>
            <person name="Karaffa L."/>
            <person name="Kosti I."/>
            <person name="Le Crom S."/>
            <person name="Lindquist E."/>
            <person name="Lucas S."/>
            <person name="Luebeck M."/>
            <person name="Luebeck P.S."/>
            <person name="Margeot A."/>
            <person name="Metz B."/>
            <person name="Misra M."/>
            <person name="Nevalainen H."/>
            <person name="Omann M."/>
            <person name="Packer N."/>
            <person name="Perrone G."/>
            <person name="Uresti-Rivera E.E."/>
            <person name="Salamov A."/>
            <person name="Schmoll M."/>
            <person name="Seiboth B."/>
            <person name="Shapiro H."/>
            <person name="Sukno S."/>
            <person name="Tamayo-Ramos J.A."/>
            <person name="Tisch D."/>
            <person name="Wiest A."/>
            <person name="Wilkinson H.H."/>
            <person name="Zhang M."/>
            <person name="Coutinho P.M."/>
            <person name="Kenerley C.M."/>
            <person name="Monte E."/>
            <person name="Baker S.E."/>
            <person name="Grigoriev I.V."/>
        </authorList>
    </citation>
    <scope>NUCLEOTIDE SEQUENCE [LARGE SCALE GENOMIC DNA]</scope>
    <source>
        <strain evidence="5">Gv29-8 / FGSC 10586</strain>
    </source>
</reference>
<dbReference type="Pfam" id="PF00107">
    <property type="entry name" value="ADH_zinc_N"/>
    <property type="match status" value="1"/>
</dbReference>
<evidence type="ECO:0000259" key="3">
    <source>
        <dbReference type="SMART" id="SM00829"/>
    </source>
</evidence>
<dbReference type="RefSeq" id="XP_013958107.1">
    <property type="nucleotide sequence ID" value="XM_014102632.1"/>
</dbReference>
<dbReference type="PANTHER" id="PTHR45348">
    <property type="entry name" value="HYPOTHETICAL OXIDOREDUCTASE (EUROFUNG)"/>
    <property type="match status" value="1"/>
</dbReference>
<dbReference type="InterPro" id="IPR047122">
    <property type="entry name" value="Trans-enoyl_RdTase-like"/>
</dbReference>
<dbReference type="InterPro" id="IPR020843">
    <property type="entry name" value="ER"/>
</dbReference>
<dbReference type="SMART" id="SM00829">
    <property type="entry name" value="PKS_ER"/>
    <property type="match status" value="1"/>
</dbReference>
<dbReference type="Proteomes" id="UP000007115">
    <property type="component" value="Unassembled WGS sequence"/>
</dbReference>
<dbReference type="Pfam" id="PF08240">
    <property type="entry name" value="ADH_N"/>
    <property type="match status" value="1"/>
</dbReference>
<feature type="domain" description="Enoyl reductase (ER)" evidence="3">
    <location>
        <begin position="14"/>
        <end position="343"/>
    </location>
</feature>
<name>G9MPV6_HYPVG</name>
<organism evidence="4 5">
    <name type="scientific">Hypocrea virens (strain Gv29-8 / FGSC 10586)</name>
    <name type="common">Gliocladium virens</name>
    <name type="synonym">Trichoderma virens</name>
    <dbReference type="NCBI Taxonomy" id="413071"/>
    <lineage>
        <taxon>Eukaryota</taxon>
        <taxon>Fungi</taxon>
        <taxon>Dikarya</taxon>
        <taxon>Ascomycota</taxon>
        <taxon>Pezizomycotina</taxon>
        <taxon>Sordariomycetes</taxon>
        <taxon>Hypocreomycetidae</taxon>
        <taxon>Hypocreales</taxon>
        <taxon>Hypocreaceae</taxon>
        <taxon>Trichoderma</taxon>
    </lineage>
</organism>
<dbReference type="Gene3D" id="3.90.180.10">
    <property type="entry name" value="Medium-chain alcohol dehydrogenases, catalytic domain"/>
    <property type="match status" value="1"/>
</dbReference>
<evidence type="ECO:0000313" key="4">
    <source>
        <dbReference type="EMBL" id="EHK23906.1"/>
    </source>
</evidence>
<dbReference type="HOGENOM" id="CLU_026673_16_0_1"/>
<proteinExistence type="inferred from homology"/>
<keyword evidence="5" id="KW-1185">Reference proteome</keyword>
<dbReference type="EMBL" id="ABDF02000005">
    <property type="protein sequence ID" value="EHK23906.1"/>
    <property type="molecule type" value="Genomic_DNA"/>
</dbReference>
<dbReference type="InterPro" id="IPR036291">
    <property type="entry name" value="NAD(P)-bd_dom_sf"/>
</dbReference>
<dbReference type="GeneID" id="25791532"/>
<comment type="similarity">
    <text evidence="1">Belongs to the zinc-containing alcohol dehydrogenase family.</text>
</comment>
<dbReference type="InParanoid" id="G9MPV6"/>
<keyword evidence="2" id="KW-0560">Oxidoreductase</keyword>
<comment type="caution">
    <text evidence="4">The sequence shown here is derived from an EMBL/GenBank/DDBJ whole genome shotgun (WGS) entry which is preliminary data.</text>
</comment>
<dbReference type="CDD" id="cd08249">
    <property type="entry name" value="enoyl_reductase_like"/>
    <property type="match status" value="1"/>
</dbReference>
<dbReference type="SUPFAM" id="SSF51735">
    <property type="entry name" value="NAD(P)-binding Rossmann-fold domains"/>
    <property type="match status" value="1"/>
</dbReference>
<gene>
    <name evidence="4" type="ORF">TRIVIDRAFT_221156</name>
</gene>
<dbReference type="InterPro" id="IPR013149">
    <property type="entry name" value="ADH-like_C"/>
</dbReference>
<dbReference type="InterPro" id="IPR013154">
    <property type="entry name" value="ADH-like_N"/>
</dbReference>
<dbReference type="PANTHER" id="PTHR45348:SF5">
    <property type="entry name" value="OXIDOREDUCTASE, PUTATIVE (AFU_ORTHOLOGUE AFUA_8G01420)-RELATED"/>
    <property type="match status" value="1"/>
</dbReference>
<dbReference type="eggNOG" id="KOG1198">
    <property type="taxonomic scope" value="Eukaryota"/>
</dbReference>
<dbReference type="AlphaFoldDB" id="G9MPV6"/>
<sequence>MKELFIYAKPKYGGIIKETDIPKPGPKDVLIKVAYAGLNPKDWKATKGYDESQAFNAGDDVAGVVEAVGSEVFEFKPGDRVAGFHQMLHPHGTYAEYTIVKASTTFHLPPNISFESGASFPLAFMTAAIALYQCLKVPLPTTLQDPAAEKTPILIWGGATAVGAFALQLAKLSNLSPIITVAGNGIDFVKSLNVADHIIDYRTGDVVQKIIDAAGSAKIKLAFDSVSDPVSYEPITKVLVASGGGTINMVDPVQGSNWKFPDNVKLSGTMVGSAHGDTWGRVTEDQAKVDQEFAYWFYKYLSHLLADGKIKPHPVEVLPDGLNGIVSGVQALYDRKVSAKKLVARIGDDL</sequence>
<dbReference type="OMA" id="IALYQCL"/>
<evidence type="ECO:0000313" key="5">
    <source>
        <dbReference type="Proteomes" id="UP000007115"/>
    </source>
</evidence>